<feature type="signal peptide" evidence="1">
    <location>
        <begin position="1"/>
        <end position="21"/>
    </location>
</feature>
<comment type="caution">
    <text evidence="2">The sequence shown here is derived from an EMBL/GenBank/DDBJ whole genome shotgun (WGS) entry which is preliminary data.</text>
</comment>
<dbReference type="EMBL" id="BTSX01000002">
    <property type="protein sequence ID" value="GMS85020.1"/>
    <property type="molecule type" value="Genomic_DNA"/>
</dbReference>
<proteinExistence type="predicted"/>
<dbReference type="Proteomes" id="UP001432027">
    <property type="component" value="Unassembled WGS sequence"/>
</dbReference>
<keyword evidence="3" id="KW-1185">Reference proteome</keyword>
<sequence length="122" mass="13346">MNSTSISLLLIIVSALLYVQAGRVGECRTSCVERNVQRIVRVHLRDNYVMVGACNNATDAQKAGGVLAGELPFESIVTPYICHKKIGVWTIDELDQEGIAKFPVRCPSVDQVSQERIASCPN</sequence>
<organism evidence="2 3">
    <name type="scientific">Pristionchus entomophagus</name>
    <dbReference type="NCBI Taxonomy" id="358040"/>
    <lineage>
        <taxon>Eukaryota</taxon>
        <taxon>Metazoa</taxon>
        <taxon>Ecdysozoa</taxon>
        <taxon>Nematoda</taxon>
        <taxon>Chromadorea</taxon>
        <taxon>Rhabditida</taxon>
        <taxon>Rhabditina</taxon>
        <taxon>Diplogasteromorpha</taxon>
        <taxon>Diplogasteroidea</taxon>
        <taxon>Neodiplogasteridae</taxon>
        <taxon>Pristionchus</taxon>
    </lineage>
</organism>
<gene>
    <name evidence="2" type="ORF">PENTCL1PPCAC_7195</name>
</gene>
<evidence type="ECO:0000313" key="2">
    <source>
        <dbReference type="EMBL" id="GMS85020.1"/>
    </source>
</evidence>
<accession>A0AAV5SY49</accession>
<reference evidence="2" key="1">
    <citation type="submission" date="2023-10" db="EMBL/GenBank/DDBJ databases">
        <title>Genome assembly of Pristionchus species.</title>
        <authorList>
            <person name="Yoshida K."/>
            <person name="Sommer R.J."/>
        </authorList>
    </citation>
    <scope>NUCLEOTIDE SEQUENCE</scope>
    <source>
        <strain evidence="2">RS0144</strain>
    </source>
</reference>
<feature type="chain" id="PRO_5043686159" evidence="1">
    <location>
        <begin position="22"/>
        <end position="122"/>
    </location>
</feature>
<protein>
    <submittedName>
        <fullName evidence="2">Uncharacterized protein</fullName>
    </submittedName>
</protein>
<evidence type="ECO:0000313" key="3">
    <source>
        <dbReference type="Proteomes" id="UP001432027"/>
    </source>
</evidence>
<dbReference type="AlphaFoldDB" id="A0AAV5SY49"/>
<evidence type="ECO:0000256" key="1">
    <source>
        <dbReference type="SAM" id="SignalP"/>
    </source>
</evidence>
<keyword evidence="1" id="KW-0732">Signal</keyword>
<name>A0AAV5SY49_9BILA</name>